<dbReference type="Gene3D" id="3.90.230.10">
    <property type="entry name" value="Creatinase/methionine aminopeptidase superfamily"/>
    <property type="match status" value="1"/>
</dbReference>
<dbReference type="GO" id="GO:0005829">
    <property type="term" value="C:cytosol"/>
    <property type="evidence" value="ECO:0007669"/>
    <property type="project" value="TreeGrafter"/>
</dbReference>
<dbReference type="EMBL" id="JAGQLI010000109">
    <property type="protein sequence ID" value="MCA9379188.1"/>
    <property type="molecule type" value="Genomic_DNA"/>
</dbReference>
<sequence>MKARRTRASDDFQISKVRAAAAVSTEILQQLVAAVEIGTTPRVIAKLADKLCQQQGVIPAFRGVAGARSKFSAPMCISVNDAVLHGLPTDEAIQDGDLVKLDFGIIKDGYYTDHCVTVGVGNVSAADLSLLKIGRLAVMTAASAAVSGKHTGDLGHTMQTIAETAGYQVLTDYVGHGIGRSLWQAPQIPAYGVPGSGELLEPGMVICVEAQVVAGSNEVFVDNDGWTVRTADGSRGVMFEYMVLVGSGKPEILTKTMDLPLVVSK</sequence>
<evidence type="ECO:0000256" key="5">
    <source>
        <dbReference type="ARBA" id="ARBA00022801"/>
    </source>
</evidence>
<evidence type="ECO:0000256" key="6">
    <source>
        <dbReference type="HAMAP-Rule" id="MF_01974"/>
    </source>
</evidence>
<dbReference type="PRINTS" id="PR00599">
    <property type="entry name" value="MAPEPTIDASE"/>
</dbReference>
<reference evidence="9" key="2">
    <citation type="journal article" date="2021" name="Microbiome">
        <title>Successional dynamics and alternative stable states in a saline activated sludge microbial community over 9 years.</title>
        <authorList>
            <person name="Wang Y."/>
            <person name="Ye J."/>
            <person name="Ju F."/>
            <person name="Liu L."/>
            <person name="Boyd J.A."/>
            <person name="Deng Y."/>
            <person name="Parks D.H."/>
            <person name="Jiang X."/>
            <person name="Yin X."/>
            <person name="Woodcroft B.J."/>
            <person name="Tyson G.W."/>
            <person name="Hugenholtz P."/>
            <person name="Polz M.F."/>
            <person name="Zhang T."/>
        </authorList>
    </citation>
    <scope>NUCLEOTIDE SEQUENCE</scope>
    <source>
        <strain evidence="9">HKST-UBA12</strain>
    </source>
</reference>
<comment type="subunit">
    <text evidence="6">Monomer.</text>
</comment>
<dbReference type="GO" id="GO:0070006">
    <property type="term" value="F:metalloaminopeptidase activity"/>
    <property type="evidence" value="ECO:0007669"/>
    <property type="project" value="UniProtKB-UniRule"/>
</dbReference>
<accession>A0A955KZK7</accession>
<dbReference type="NCBIfam" id="TIGR00500">
    <property type="entry name" value="met_pdase_I"/>
    <property type="match status" value="1"/>
</dbReference>
<feature type="binding site" evidence="6">
    <location>
        <position position="209"/>
    </location>
    <ligand>
        <name>a divalent metal cation</name>
        <dbReference type="ChEBI" id="CHEBI:60240"/>
        <label>2</label>
        <note>catalytic</note>
    </ligand>
</feature>
<feature type="binding site" evidence="6">
    <location>
        <position position="113"/>
    </location>
    <ligand>
        <name>a divalent metal cation</name>
        <dbReference type="ChEBI" id="CHEBI:60240"/>
        <label>1</label>
    </ligand>
</feature>
<keyword evidence="3 6" id="KW-0645">Protease</keyword>
<dbReference type="SUPFAM" id="SSF55920">
    <property type="entry name" value="Creatinase/aminopeptidase"/>
    <property type="match status" value="1"/>
</dbReference>
<dbReference type="GO" id="GO:0004239">
    <property type="term" value="F:initiator methionyl aminopeptidase activity"/>
    <property type="evidence" value="ECO:0007669"/>
    <property type="project" value="UniProtKB-UniRule"/>
</dbReference>
<evidence type="ECO:0000259" key="8">
    <source>
        <dbReference type="Pfam" id="PF00557"/>
    </source>
</evidence>
<dbReference type="PANTHER" id="PTHR43330">
    <property type="entry name" value="METHIONINE AMINOPEPTIDASE"/>
    <property type="match status" value="1"/>
</dbReference>
<dbReference type="GO" id="GO:0046872">
    <property type="term" value="F:metal ion binding"/>
    <property type="evidence" value="ECO:0007669"/>
    <property type="project" value="UniProtKB-UniRule"/>
</dbReference>
<comment type="caution">
    <text evidence="9">The sequence shown here is derived from an EMBL/GenBank/DDBJ whole genome shotgun (WGS) entry which is preliminary data.</text>
</comment>
<comment type="catalytic activity">
    <reaction evidence="6 7">
        <text>Release of N-terminal amino acids, preferentially methionine, from peptides and arylamides.</text>
        <dbReference type="EC" id="3.4.11.18"/>
    </reaction>
</comment>
<evidence type="ECO:0000256" key="2">
    <source>
        <dbReference type="ARBA" id="ARBA00022438"/>
    </source>
</evidence>
<feature type="binding site" evidence="6">
    <location>
        <position position="176"/>
    </location>
    <ligand>
        <name>a divalent metal cation</name>
        <dbReference type="ChEBI" id="CHEBI:60240"/>
        <label>2</label>
        <note>catalytic</note>
    </ligand>
</feature>
<dbReference type="EC" id="3.4.11.18" evidence="6 7"/>
<dbReference type="PANTHER" id="PTHR43330:SF27">
    <property type="entry name" value="METHIONINE AMINOPEPTIDASE"/>
    <property type="match status" value="1"/>
</dbReference>
<comment type="cofactor">
    <cofactor evidence="6">
        <name>Co(2+)</name>
        <dbReference type="ChEBI" id="CHEBI:48828"/>
    </cofactor>
    <cofactor evidence="6">
        <name>Zn(2+)</name>
        <dbReference type="ChEBI" id="CHEBI:29105"/>
    </cofactor>
    <cofactor evidence="6">
        <name>Mn(2+)</name>
        <dbReference type="ChEBI" id="CHEBI:29035"/>
    </cofactor>
    <cofactor evidence="6">
        <name>Fe(2+)</name>
        <dbReference type="ChEBI" id="CHEBI:29033"/>
    </cofactor>
    <text evidence="6">Binds 2 divalent metal cations per subunit. Has a high-affinity and a low affinity metal-binding site. The true nature of the physiological cofactor is under debate. The enzyme is active with cobalt, zinc, manganese or divalent iron ions. Most likely, methionine aminopeptidases function as mononuclear Fe(2+)-metalloproteases under physiological conditions, and the catalytically relevant metal-binding site has been assigned to the histidine-containing high-affinity site.</text>
</comment>
<evidence type="ECO:0000313" key="10">
    <source>
        <dbReference type="Proteomes" id="UP000760819"/>
    </source>
</evidence>
<evidence type="ECO:0000256" key="3">
    <source>
        <dbReference type="ARBA" id="ARBA00022670"/>
    </source>
</evidence>
<name>A0A955KZK7_9BACT</name>
<dbReference type="Proteomes" id="UP000760819">
    <property type="component" value="Unassembled WGS sequence"/>
</dbReference>
<keyword evidence="2 6" id="KW-0031">Aminopeptidase</keyword>
<protein>
    <recommendedName>
        <fullName evidence="6 7">Methionine aminopeptidase</fullName>
        <shortName evidence="6">MAP</shortName>
        <shortName evidence="6">MetAP</shortName>
        <ecNumber evidence="6 7">3.4.11.18</ecNumber>
    </recommendedName>
    <alternativeName>
        <fullName evidence="6">Peptidase M</fullName>
    </alternativeName>
</protein>
<dbReference type="InterPro" id="IPR001714">
    <property type="entry name" value="Pept_M24_MAP"/>
</dbReference>
<dbReference type="InterPro" id="IPR036005">
    <property type="entry name" value="Creatinase/aminopeptidase-like"/>
</dbReference>
<feature type="binding site" evidence="6">
    <location>
        <position position="102"/>
    </location>
    <ligand>
        <name>a divalent metal cation</name>
        <dbReference type="ChEBI" id="CHEBI:60240"/>
        <label>1</label>
    </ligand>
</feature>
<proteinExistence type="inferred from homology"/>
<dbReference type="InterPro" id="IPR000994">
    <property type="entry name" value="Pept_M24"/>
</dbReference>
<dbReference type="GO" id="GO:0006508">
    <property type="term" value="P:proteolysis"/>
    <property type="evidence" value="ECO:0007669"/>
    <property type="project" value="UniProtKB-KW"/>
</dbReference>
<gene>
    <name evidence="6 9" type="primary">map</name>
    <name evidence="9" type="ORF">KC640_02060</name>
</gene>
<dbReference type="InterPro" id="IPR002467">
    <property type="entry name" value="Pept_M24A_MAP1"/>
</dbReference>
<feature type="binding site" evidence="6">
    <location>
        <position position="240"/>
    </location>
    <ligand>
        <name>a divalent metal cation</name>
        <dbReference type="ChEBI" id="CHEBI:60240"/>
        <label>2</label>
        <note>catalytic</note>
    </ligand>
</feature>
<comment type="function">
    <text evidence="1 6">Removes the N-terminal methionine from nascent proteins. The N-terminal methionine is often cleaved when the second residue in the primary sequence is small and uncharged (Met-Ala-, Cys, Gly, Pro, Ser, Thr, or Val). Requires deformylation of the N(alpha)-formylated initiator methionine before it can be hydrolyzed.</text>
</comment>
<evidence type="ECO:0000256" key="4">
    <source>
        <dbReference type="ARBA" id="ARBA00022723"/>
    </source>
</evidence>
<evidence type="ECO:0000313" key="9">
    <source>
        <dbReference type="EMBL" id="MCA9379188.1"/>
    </source>
</evidence>
<comment type="caution">
    <text evidence="6">Lacks conserved residue(s) required for the propagation of feature annotation.</text>
</comment>
<feature type="domain" description="Peptidase M24" evidence="8">
    <location>
        <begin position="16"/>
        <end position="245"/>
    </location>
</feature>
<dbReference type="HAMAP" id="MF_01974">
    <property type="entry name" value="MetAP_1"/>
    <property type="match status" value="1"/>
</dbReference>
<dbReference type="AlphaFoldDB" id="A0A955KZK7"/>
<keyword evidence="4 6" id="KW-0479">Metal-binding</keyword>
<reference evidence="9" key="1">
    <citation type="submission" date="2020-04" db="EMBL/GenBank/DDBJ databases">
        <authorList>
            <person name="Zhang T."/>
        </authorList>
    </citation>
    <scope>NUCLEOTIDE SEQUENCE</scope>
    <source>
        <strain evidence="9">HKST-UBA12</strain>
    </source>
</reference>
<organism evidence="9 10">
    <name type="scientific">Candidatus Dojkabacteria bacterium</name>
    <dbReference type="NCBI Taxonomy" id="2099670"/>
    <lineage>
        <taxon>Bacteria</taxon>
        <taxon>Candidatus Dojkabacteria</taxon>
    </lineage>
</organism>
<dbReference type="Pfam" id="PF00557">
    <property type="entry name" value="Peptidase_M24"/>
    <property type="match status" value="1"/>
</dbReference>
<comment type="similarity">
    <text evidence="6">Belongs to the peptidase M24A family. Methionine aminopeptidase type 1 subfamily.</text>
</comment>
<keyword evidence="5 6" id="KW-0378">Hydrolase</keyword>
<evidence type="ECO:0000256" key="7">
    <source>
        <dbReference type="RuleBase" id="RU003653"/>
    </source>
</evidence>
<feature type="binding site" evidence="6">
    <location>
        <position position="240"/>
    </location>
    <ligand>
        <name>a divalent metal cation</name>
        <dbReference type="ChEBI" id="CHEBI:60240"/>
        <label>1</label>
    </ligand>
</feature>
<evidence type="ECO:0000256" key="1">
    <source>
        <dbReference type="ARBA" id="ARBA00002521"/>
    </source>
</evidence>
<feature type="binding site" evidence="6">
    <location>
        <position position="85"/>
    </location>
    <ligand>
        <name>substrate</name>
    </ligand>
</feature>
<feature type="binding site" evidence="6">
    <location>
        <position position="113"/>
    </location>
    <ligand>
        <name>a divalent metal cation</name>
        <dbReference type="ChEBI" id="CHEBI:60240"/>
        <label>2</label>
        <note>catalytic</note>
    </ligand>
</feature>